<dbReference type="EC" id="5.1.3.15" evidence="4"/>
<evidence type="ECO:0000256" key="1">
    <source>
        <dbReference type="ARBA" id="ARBA00001096"/>
    </source>
</evidence>
<dbReference type="CDD" id="cd09020">
    <property type="entry name" value="D-hex-6-P-epi_like"/>
    <property type="match status" value="1"/>
</dbReference>
<evidence type="ECO:0000256" key="2">
    <source>
        <dbReference type="ARBA" id="ARBA00005866"/>
    </source>
</evidence>
<evidence type="ECO:0000256" key="4">
    <source>
        <dbReference type="PIRNR" id="PIRNR016020"/>
    </source>
</evidence>
<dbReference type="Gene3D" id="2.70.98.10">
    <property type="match status" value="1"/>
</dbReference>
<evidence type="ECO:0000313" key="5">
    <source>
        <dbReference type="EMBL" id="MEM5537673.1"/>
    </source>
</evidence>
<name>A0ABU9TVD3_9GAMM</name>
<comment type="similarity">
    <text evidence="2 4">Belongs to the glucose-6-phosphate 1-epimerase family.</text>
</comment>
<keyword evidence="3 4" id="KW-0413">Isomerase</keyword>
<dbReference type="RefSeq" id="WP_342854938.1">
    <property type="nucleotide sequence ID" value="NZ_JBBMRA010000017.1"/>
</dbReference>
<dbReference type="InterPro" id="IPR025532">
    <property type="entry name" value="G6P_1-epimerase"/>
</dbReference>
<organism evidence="5 6">
    <name type="scientific">Neptuniibacter pectenicola</name>
    <dbReference type="NCBI Taxonomy" id="1806669"/>
    <lineage>
        <taxon>Bacteria</taxon>
        <taxon>Pseudomonadati</taxon>
        <taxon>Pseudomonadota</taxon>
        <taxon>Gammaproteobacteria</taxon>
        <taxon>Oceanospirillales</taxon>
        <taxon>Oceanospirillaceae</taxon>
        <taxon>Neptuniibacter</taxon>
    </lineage>
</organism>
<evidence type="ECO:0000256" key="3">
    <source>
        <dbReference type="ARBA" id="ARBA00023235"/>
    </source>
</evidence>
<reference evidence="5 6" key="1">
    <citation type="submission" date="2024-03" db="EMBL/GenBank/DDBJ databases">
        <title>Community enrichment and isolation of bacterial strains for fucoidan degradation.</title>
        <authorList>
            <person name="Sichert A."/>
        </authorList>
    </citation>
    <scope>NUCLEOTIDE SEQUENCE [LARGE SCALE GENOMIC DNA]</scope>
    <source>
        <strain evidence="5 6">AS76</strain>
    </source>
</reference>
<dbReference type="InterPro" id="IPR014718">
    <property type="entry name" value="GH-type_carb-bd"/>
</dbReference>
<keyword evidence="6" id="KW-1185">Reference proteome</keyword>
<accession>A0ABU9TVD3</accession>
<gene>
    <name evidence="5" type="ORF">WNY58_14890</name>
</gene>
<dbReference type="SUPFAM" id="SSF74650">
    <property type="entry name" value="Galactose mutarotase-like"/>
    <property type="match status" value="1"/>
</dbReference>
<dbReference type="InterPro" id="IPR008183">
    <property type="entry name" value="Aldose_1/G6P_1-epimerase"/>
</dbReference>
<dbReference type="Proteomes" id="UP001449225">
    <property type="component" value="Unassembled WGS sequence"/>
</dbReference>
<comment type="caution">
    <text evidence="5">The sequence shown here is derived from an EMBL/GenBank/DDBJ whole genome shotgun (WGS) entry which is preliminary data.</text>
</comment>
<dbReference type="Pfam" id="PF01263">
    <property type="entry name" value="Aldose_epim"/>
    <property type="match status" value="1"/>
</dbReference>
<evidence type="ECO:0000313" key="6">
    <source>
        <dbReference type="Proteomes" id="UP001449225"/>
    </source>
</evidence>
<dbReference type="PANTHER" id="PTHR11122:SF13">
    <property type="entry name" value="GLUCOSE-6-PHOSPHATE 1-EPIMERASE"/>
    <property type="match status" value="1"/>
</dbReference>
<dbReference type="PIRSF" id="PIRSF016020">
    <property type="entry name" value="PHexose_mutarotase"/>
    <property type="match status" value="1"/>
</dbReference>
<dbReference type="InterPro" id="IPR011013">
    <property type="entry name" value="Gal_mutarotase_sf_dom"/>
</dbReference>
<sequence>MNLAESVQALYAEYGALKGVTIEIYKQLIAVSVKNDAASATVFLQGAQVAEYKRVGEPSLLWLSEQCDYQRGKALRGGIPVCWPWFGDIDKNPDSVKCQVSADNPPAHGFVREQMWRLANVELIDSETTQITLELDVTPSELWPFSAALRLVVTVGSSLSLQFEVHNVGGQPFSFTSALHSYFNVAEVEAVEVLGLEGVEYIDTLEGWSRSCSSDPLRVAAEVDRIYRNVTGPIQINDPGFARQIKVTHSHAPDLVAWNPWVVKSIRLSHFADQDFHKMLCLESAHLLDNLQTLAPDQSYSMGLNCRISVT</sequence>
<protein>
    <recommendedName>
        <fullName evidence="4">Putative glucose-6-phosphate 1-epimerase</fullName>
        <ecNumber evidence="4">5.1.3.15</ecNumber>
    </recommendedName>
</protein>
<comment type="catalytic activity">
    <reaction evidence="1">
        <text>alpha-D-glucose 6-phosphate = beta-D-glucose 6-phosphate</text>
        <dbReference type="Rhea" id="RHEA:16249"/>
        <dbReference type="ChEBI" id="CHEBI:58225"/>
        <dbReference type="ChEBI" id="CHEBI:58247"/>
        <dbReference type="EC" id="5.1.3.15"/>
    </reaction>
</comment>
<dbReference type="EMBL" id="JBBMRA010000017">
    <property type="protein sequence ID" value="MEM5537673.1"/>
    <property type="molecule type" value="Genomic_DNA"/>
</dbReference>
<dbReference type="PANTHER" id="PTHR11122">
    <property type="entry name" value="APOSPORY-ASSOCIATED PROTEIN C-RELATED"/>
    <property type="match status" value="1"/>
</dbReference>
<proteinExistence type="inferred from homology"/>